<accession>A0A285V7N9</accession>
<name>A0A285V7N9_9ACTN</name>
<evidence type="ECO:0000313" key="1">
    <source>
        <dbReference type="EMBL" id="SOC50089.1"/>
    </source>
</evidence>
<keyword evidence="2" id="KW-1185">Reference proteome</keyword>
<reference evidence="2" key="1">
    <citation type="submission" date="2017-08" db="EMBL/GenBank/DDBJ databases">
        <authorList>
            <person name="Varghese N."/>
            <person name="Submissions S."/>
        </authorList>
    </citation>
    <scope>NUCLEOTIDE SEQUENCE [LARGE SCALE GENOMIC DNA]</scope>
    <source>
        <strain evidence="2">DSM 4725</strain>
    </source>
</reference>
<protein>
    <submittedName>
        <fullName evidence="1">Uncharacterized protein</fullName>
    </submittedName>
</protein>
<dbReference type="AlphaFoldDB" id="A0A285V7N9"/>
<organism evidence="1 2">
    <name type="scientific">Blastococcus aggregatus</name>
    <dbReference type="NCBI Taxonomy" id="38502"/>
    <lineage>
        <taxon>Bacteria</taxon>
        <taxon>Bacillati</taxon>
        <taxon>Actinomycetota</taxon>
        <taxon>Actinomycetes</taxon>
        <taxon>Geodermatophilales</taxon>
        <taxon>Geodermatophilaceae</taxon>
        <taxon>Blastococcus</taxon>
    </lineage>
</organism>
<evidence type="ECO:0000313" key="2">
    <source>
        <dbReference type="Proteomes" id="UP000219435"/>
    </source>
</evidence>
<dbReference type="EMBL" id="OBQI01000004">
    <property type="protein sequence ID" value="SOC50089.1"/>
    <property type="molecule type" value="Genomic_DNA"/>
</dbReference>
<dbReference type="Proteomes" id="UP000219435">
    <property type="component" value="Unassembled WGS sequence"/>
</dbReference>
<gene>
    <name evidence="1" type="ORF">SAMN05660748_2828</name>
</gene>
<dbReference type="RefSeq" id="WP_176522972.1">
    <property type="nucleotide sequence ID" value="NZ_OBQI01000004.1"/>
</dbReference>
<sequence length="52" mass="5739">MFGSRSTHPGVQAAWQYLSASARVAAIYPWNMPGDPVRVQPSRARQPAVKKD</sequence>
<proteinExistence type="predicted"/>